<proteinExistence type="predicted"/>
<comment type="subcellular location">
    <subcellularLocation>
        <location evidence="1">Cell membrane</location>
        <topology evidence="1">Multi-pass membrane protein</topology>
    </subcellularLocation>
</comment>
<reference evidence="7 8" key="1">
    <citation type="submission" date="2016-10" db="EMBL/GenBank/DDBJ databases">
        <authorList>
            <person name="de Groot N.N."/>
        </authorList>
    </citation>
    <scope>NUCLEOTIDE SEQUENCE [LARGE SCALE GENOMIC DNA]</scope>
    <source>
        <strain evidence="7 8">ATCC 700224</strain>
    </source>
</reference>
<feature type="transmembrane region" description="Helical" evidence="6">
    <location>
        <begin position="101"/>
        <end position="120"/>
    </location>
</feature>
<keyword evidence="5 6" id="KW-0472">Membrane</keyword>
<keyword evidence="2" id="KW-1003">Cell membrane</keyword>
<evidence type="ECO:0000256" key="6">
    <source>
        <dbReference type="SAM" id="Phobius"/>
    </source>
</evidence>
<accession>A0A1G6X8Q9</accession>
<dbReference type="EMBL" id="FNAP01000001">
    <property type="protein sequence ID" value="SDD74559.1"/>
    <property type="molecule type" value="Genomic_DNA"/>
</dbReference>
<name>A0A1G6X8Q9_9PROT</name>
<dbReference type="InterPro" id="IPR005495">
    <property type="entry name" value="LptG/LptF_permease"/>
</dbReference>
<dbReference type="PANTHER" id="PTHR33529:SF2">
    <property type="entry name" value="LIPOPOLYSACCHARIDE EXPORT SYSTEM PERMEASE PROTEIN LPTG"/>
    <property type="match status" value="1"/>
</dbReference>
<dbReference type="Proteomes" id="UP000199412">
    <property type="component" value="Unassembled WGS sequence"/>
</dbReference>
<dbReference type="Pfam" id="PF03739">
    <property type="entry name" value="LptF_LptG"/>
    <property type="match status" value="1"/>
</dbReference>
<evidence type="ECO:0000313" key="8">
    <source>
        <dbReference type="Proteomes" id="UP000199412"/>
    </source>
</evidence>
<evidence type="ECO:0000256" key="5">
    <source>
        <dbReference type="ARBA" id="ARBA00023136"/>
    </source>
</evidence>
<dbReference type="PANTHER" id="PTHR33529">
    <property type="entry name" value="SLR0882 PROTEIN-RELATED"/>
    <property type="match status" value="1"/>
</dbReference>
<dbReference type="GO" id="GO:0043190">
    <property type="term" value="C:ATP-binding cassette (ABC) transporter complex"/>
    <property type="evidence" value="ECO:0007669"/>
    <property type="project" value="TreeGrafter"/>
</dbReference>
<dbReference type="GO" id="GO:0015920">
    <property type="term" value="P:lipopolysaccharide transport"/>
    <property type="evidence" value="ECO:0007669"/>
    <property type="project" value="TreeGrafter"/>
</dbReference>
<gene>
    <name evidence="7" type="ORF">SAMN05421720_101410</name>
</gene>
<evidence type="ECO:0000313" key="7">
    <source>
        <dbReference type="EMBL" id="SDD74559.1"/>
    </source>
</evidence>
<sequence length="365" mass="40183">MQPTLTVYIARRFLITLGLTVLVVAGVILLFDVIELLRQTAKLEDATLGLVVRMGLLRLPLMLQTALPFVFLAAALMTFWRLSRSSELIVVRAAGVSVWQIMLPLFALVLFLGVINVGALNPVAATLFTQFERVGQTVGLGTDKPFSLSRGGLWLREQKEDGFRVLHARKAHQDNGELFLSEVLVLEIGDDDIPDQRIDARKGRLSEQRLILEGVTISIPGEVPQRLPKMDVATTLSLPEIQEKFAAPESISFWALPNFIAFFESAGFSPHAHRMHWYALLASPAMLCAMVLLAAVFGFNASQRRGDWLARVIGCTVTGFLVYFFSQVTYTLGQSQTLPVLLAAWSPALVAGLLGLALLFHLEDG</sequence>
<keyword evidence="3 6" id="KW-0812">Transmembrane</keyword>
<dbReference type="RefSeq" id="WP_092781298.1">
    <property type="nucleotide sequence ID" value="NZ_FNAP01000001.1"/>
</dbReference>
<feature type="transmembrane region" description="Helical" evidence="6">
    <location>
        <begin position="61"/>
        <end position="80"/>
    </location>
</feature>
<evidence type="ECO:0000256" key="2">
    <source>
        <dbReference type="ARBA" id="ARBA00022475"/>
    </source>
</evidence>
<protein>
    <submittedName>
        <fullName evidence="7">Lipopolysaccharide export system permease protein</fullName>
    </submittedName>
</protein>
<feature type="transmembrane region" description="Helical" evidence="6">
    <location>
        <begin position="338"/>
        <end position="360"/>
    </location>
</feature>
<evidence type="ECO:0000256" key="4">
    <source>
        <dbReference type="ARBA" id="ARBA00022989"/>
    </source>
</evidence>
<feature type="transmembrane region" description="Helical" evidence="6">
    <location>
        <begin position="12"/>
        <end position="34"/>
    </location>
</feature>
<dbReference type="AlphaFoldDB" id="A0A1G6X8Q9"/>
<feature type="transmembrane region" description="Helical" evidence="6">
    <location>
        <begin position="308"/>
        <end position="326"/>
    </location>
</feature>
<dbReference type="STRING" id="69960.SAMN05421720_101410"/>
<organism evidence="7 8">
    <name type="scientific">Rhodospira trueperi</name>
    <dbReference type="NCBI Taxonomy" id="69960"/>
    <lineage>
        <taxon>Bacteria</taxon>
        <taxon>Pseudomonadati</taxon>
        <taxon>Pseudomonadota</taxon>
        <taxon>Alphaproteobacteria</taxon>
        <taxon>Rhodospirillales</taxon>
        <taxon>Rhodospirillaceae</taxon>
        <taxon>Rhodospira</taxon>
    </lineage>
</organism>
<dbReference type="OrthoDB" id="9798468at2"/>
<evidence type="ECO:0000256" key="3">
    <source>
        <dbReference type="ARBA" id="ARBA00022692"/>
    </source>
</evidence>
<feature type="transmembrane region" description="Helical" evidence="6">
    <location>
        <begin position="277"/>
        <end position="301"/>
    </location>
</feature>
<keyword evidence="8" id="KW-1185">Reference proteome</keyword>
<evidence type="ECO:0000256" key="1">
    <source>
        <dbReference type="ARBA" id="ARBA00004651"/>
    </source>
</evidence>
<keyword evidence="4 6" id="KW-1133">Transmembrane helix</keyword>